<organism evidence="2 3">
    <name type="scientific">Datura stramonium</name>
    <name type="common">Jimsonweed</name>
    <name type="synonym">Common thornapple</name>
    <dbReference type="NCBI Taxonomy" id="4076"/>
    <lineage>
        <taxon>Eukaryota</taxon>
        <taxon>Viridiplantae</taxon>
        <taxon>Streptophyta</taxon>
        <taxon>Embryophyta</taxon>
        <taxon>Tracheophyta</taxon>
        <taxon>Spermatophyta</taxon>
        <taxon>Magnoliopsida</taxon>
        <taxon>eudicotyledons</taxon>
        <taxon>Gunneridae</taxon>
        <taxon>Pentapetalae</taxon>
        <taxon>asterids</taxon>
        <taxon>lamiids</taxon>
        <taxon>Solanales</taxon>
        <taxon>Solanaceae</taxon>
        <taxon>Solanoideae</taxon>
        <taxon>Datureae</taxon>
        <taxon>Datura</taxon>
    </lineage>
</organism>
<dbReference type="Proteomes" id="UP000823775">
    <property type="component" value="Unassembled WGS sequence"/>
</dbReference>
<feature type="compositionally biased region" description="Acidic residues" evidence="1">
    <location>
        <begin position="69"/>
        <end position="89"/>
    </location>
</feature>
<dbReference type="EMBL" id="JACEIK010002611">
    <property type="protein sequence ID" value="MCD9638062.1"/>
    <property type="molecule type" value="Genomic_DNA"/>
</dbReference>
<name>A0ABS8UV94_DATST</name>
<comment type="caution">
    <text evidence="2">The sequence shown here is derived from an EMBL/GenBank/DDBJ whole genome shotgun (WGS) entry which is preliminary data.</text>
</comment>
<evidence type="ECO:0000313" key="3">
    <source>
        <dbReference type="Proteomes" id="UP000823775"/>
    </source>
</evidence>
<accession>A0ABS8UV94</accession>
<feature type="region of interest" description="Disordered" evidence="1">
    <location>
        <begin position="1"/>
        <end position="102"/>
    </location>
</feature>
<gene>
    <name evidence="2" type="ORF">HAX54_021767</name>
</gene>
<reference evidence="2 3" key="1">
    <citation type="journal article" date="2021" name="BMC Genomics">
        <title>Datura genome reveals duplications of psychoactive alkaloid biosynthetic genes and high mutation rate following tissue culture.</title>
        <authorList>
            <person name="Rajewski A."/>
            <person name="Carter-House D."/>
            <person name="Stajich J."/>
            <person name="Litt A."/>
        </authorList>
    </citation>
    <scope>NUCLEOTIDE SEQUENCE [LARGE SCALE GENOMIC DNA]</scope>
    <source>
        <strain evidence="2">AR-01</strain>
    </source>
</reference>
<keyword evidence="3" id="KW-1185">Reference proteome</keyword>
<evidence type="ECO:0000313" key="2">
    <source>
        <dbReference type="EMBL" id="MCD9638062.1"/>
    </source>
</evidence>
<feature type="compositionally biased region" description="Acidic residues" evidence="1">
    <location>
        <begin position="43"/>
        <end position="61"/>
    </location>
</feature>
<protein>
    <submittedName>
        <fullName evidence="2">Uncharacterized protein</fullName>
    </submittedName>
</protein>
<proteinExistence type="predicted"/>
<sequence length="219" mass="24702">MHYNIEISDESPVVTTREKSKAQEVVAAASPLPQSEEGREGAESDGEDSPMDDAEEGNNDAEESKGDDTEAEESDDKESAAEESGEQVEDSNPHTTLEARSKRWFVQGSRDVYYAGLALNDKGNPIRSIQKEPKIRINSLNEVPELKRLFEVRSIPVDISERTITRVLMGSDYTVSTRTTECGHRMETLKGIRKLSTKNKLMHFWWKDNIIVKDKEEVE</sequence>
<evidence type="ECO:0000256" key="1">
    <source>
        <dbReference type="SAM" id="MobiDB-lite"/>
    </source>
</evidence>